<name>A0A4R0XUC9_9MOLU</name>
<sequence length="436" mass="48852">MHKNLVAIVGRPNVGKSTLVNKLIGKRSSIVHDEEGVTRDRLYYDVEWSGNKFEIIDTGGISIEGKPFQEQIKIQAQIAIEEADVIAMVVDGVDGLNPDDEFIISLLRKSGKNVLILANKLEGNREMDYSIYSSGFDVFPVSAIHGEGIGDVLDKISSYLDFSNAVADDYRKLAIIGKPNAGKSSLLNSLSNKERAIVSPIAGTTRDSVKADIDINEHPFRVVDTAGISKKSKLIESVDHYALGRAKASLAESDLTLLVIDATKELSHFDARIAGYAMEKMKPIILVINKWDLIDKNTNTMHEYEKIVRKEFKFLSWAPVVFISAINSSRLDRLKDTIIRVDENLTKRIKTALLNEMLLDIQMMQPAPSFNGGRFHVSFVKQVEAPIPTFVLFGNNKNYAHFTYMRYIENQFREYFGFEGTPIKLIVKNKKGGFNE</sequence>
<evidence type="ECO:0000256" key="5">
    <source>
        <dbReference type="ARBA" id="ARBA00022741"/>
    </source>
</evidence>
<keyword evidence="4 11" id="KW-0677">Repeat</keyword>
<dbReference type="CDD" id="cd01895">
    <property type="entry name" value="EngA2"/>
    <property type="match status" value="1"/>
</dbReference>
<feature type="binding site" evidence="9">
    <location>
        <begin position="177"/>
        <end position="184"/>
    </location>
    <ligand>
        <name>GTP</name>
        <dbReference type="ChEBI" id="CHEBI:37565"/>
        <label>2</label>
    </ligand>
</feature>
<dbReference type="InterPro" id="IPR005225">
    <property type="entry name" value="Small_GTP-bd"/>
</dbReference>
<dbReference type="InterPro" id="IPR027417">
    <property type="entry name" value="P-loop_NTPase"/>
</dbReference>
<dbReference type="Gene3D" id="3.40.50.300">
    <property type="entry name" value="P-loop containing nucleotide triphosphate hydrolases"/>
    <property type="match status" value="2"/>
</dbReference>
<dbReference type="InterPro" id="IPR015946">
    <property type="entry name" value="KH_dom-like_a/b"/>
</dbReference>
<keyword evidence="14" id="KW-1185">Reference proteome</keyword>
<dbReference type="CDD" id="cd01894">
    <property type="entry name" value="EngA1"/>
    <property type="match status" value="1"/>
</dbReference>
<evidence type="ECO:0000256" key="4">
    <source>
        <dbReference type="ARBA" id="ARBA00022737"/>
    </source>
</evidence>
<dbReference type="OrthoDB" id="9805918at2"/>
<evidence type="ECO:0000313" key="13">
    <source>
        <dbReference type="EMBL" id="TCG10471.1"/>
    </source>
</evidence>
<dbReference type="InterPro" id="IPR016484">
    <property type="entry name" value="GTPase_Der"/>
</dbReference>
<evidence type="ECO:0000256" key="10">
    <source>
        <dbReference type="PROSITE-ProRule" id="PRU01049"/>
    </source>
</evidence>
<comment type="subunit">
    <text evidence="9">Associates with the 50S ribosomal subunit.</text>
</comment>
<evidence type="ECO:0000256" key="7">
    <source>
        <dbReference type="ARBA" id="ARBA00032345"/>
    </source>
</evidence>
<organism evidence="13 14">
    <name type="scientific">Mycoplasma todarodis</name>
    <dbReference type="NCBI Taxonomy" id="1937191"/>
    <lineage>
        <taxon>Bacteria</taxon>
        <taxon>Bacillati</taxon>
        <taxon>Mycoplasmatota</taxon>
        <taxon>Mollicutes</taxon>
        <taxon>Mycoplasmataceae</taxon>
        <taxon>Mycoplasma</taxon>
    </lineage>
</organism>
<dbReference type="NCBIfam" id="TIGR00231">
    <property type="entry name" value="small_GTP"/>
    <property type="match status" value="2"/>
</dbReference>
<dbReference type="SUPFAM" id="SSF52540">
    <property type="entry name" value="P-loop containing nucleoside triphosphate hydrolases"/>
    <property type="match status" value="2"/>
</dbReference>
<comment type="function">
    <text evidence="8 9 11">GTPase that plays an essential role in the late steps of ribosome biogenesis.</text>
</comment>
<dbReference type="PRINTS" id="PR00326">
    <property type="entry name" value="GTP1OBG"/>
</dbReference>
<keyword evidence="6 9" id="KW-0342">GTP-binding</keyword>
<dbReference type="NCBIfam" id="TIGR03594">
    <property type="entry name" value="GTPase_EngA"/>
    <property type="match status" value="1"/>
</dbReference>
<dbReference type="Pfam" id="PF14714">
    <property type="entry name" value="KH_dom-like"/>
    <property type="match status" value="1"/>
</dbReference>
<dbReference type="AlphaFoldDB" id="A0A4R0XUC9"/>
<dbReference type="PANTHER" id="PTHR43834:SF6">
    <property type="entry name" value="GTPASE DER"/>
    <property type="match status" value="1"/>
</dbReference>
<dbReference type="GO" id="GO:0042254">
    <property type="term" value="P:ribosome biogenesis"/>
    <property type="evidence" value="ECO:0007669"/>
    <property type="project" value="UniProtKB-KW"/>
</dbReference>
<dbReference type="GO" id="GO:0005525">
    <property type="term" value="F:GTP binding"/>
    <property type="evidence" value="ECO:0007669"/>
    <property type="project" value="UniProtKB-UniRule"/>
</dbReference>
<evidence type="ECO:0000256" key="8">
    <source>
        <dbReference type="ARBA" id="ARBA00053470"/>
    </source>
</evidence>
<dbReference type="Gene3D" id="3.30.300.20">
    <property type="match status" value="1"/>
</dbReference>
<evidence type="ECO:0000256" key="3">
    <source>
        <dbReference type="ARBA" id="ARBA00022517"/>
    </source>
</evidence>
<dbReference type="Proteomes" id="UP000291072">
    <property type="component" value="Unassembled WGS sequence"/>
</dbReference>
<dbReference type="InterPro" id="IPR032859">
    <property type="entry name" value="KH_dom-like"/>
</dbReference>
<keyword evidence="3 9" id="KW-0690">Ribosome biogenesis</keyword>
<feature type="binding site" evidence="9">
    <location>
        <begin position="224"/>
        <end position="228"/>
    </location>
    <ligand>
        <name>GTP</name>
        <dbReference type="ChEBI" id="CHEBI:37565"/>
        <label>2</label>
    </ligand>
</feature>
<dbReference type="HAMAP" id="MF_00195">
    <property type="entry name" value="GTPase_Der"/>
    <property type="match status" value="1"/>
</dbReference>
<feature type="binding site" evidence="9">
    <location>
        <begin position="119"/>
        <end position="122"/>
    </location>
    <ligand>
        <name>GTP</name>
        <dbReference type="ChEBI" id="CHEBI:37565"/>
        <label>1</label>
    </ligand>
</feature>
<comment type="caution">
    <text evidence="13">The sequence shown here is derived from an EMBL/GenBank/DDBJ whole genome shotgun (WGS) entry which is preliminary data.</text>
</comment>
<feature type="binding site" evidence="9">
    <location>
        <begin position="289"/>
        <end position="292"/>
    </location>
    <ligand>
        <name>GTP</name>
        <dbReference type="ChEBI" id="CHEBI:37565"/>
        <label>2</label>
    </ligand>
</feature>
<dbReference type="InterPro" id="IPR031166">
    <property type="entry name" value="G_ENGA"/>
</dbReference>
<evidence type="ECO:0000256" key="2">
    <source>
        <dbReference type="ARBA" id="ARBA00020953"/>
    </source>
</evidence>
<dbReference type="GO" id="GO:0043022">
    <property type="term" value="F:ribosome binding"/>
    <property type="evidence" value="ECO:0007669"/>
    <property type="project" value="TreeGrafter"/>
</dbReference>
<dbReference type="FunFam" id="3.30.300.20:FF:000004">
    <property type="entry name" value="GTPase Der"/>
    <property type="match status" value="1"/>
</dbReference>
<dbReference type="Pfam" id="PF01926">
    <property type="entry name" value="MMR_HSR1"/>
    <property type="match status" value="2"/>
</dbReference>
<evidence type="ECO:0000256" key="1">
    <source>
        <dbReference type="ARBA" id="ARBA00008279"/>
    </source>
</evidence>
<feature type="domain" description="EngA-type G" evidence="12">
    <location>
        <begin position="171"/>
        <end position="346"/>
    </location>
</feature>
<accession>A0A4R0XUC9</accession>
<proteinExistence type="inferred from homology"/>
<dbReference type="EMBL" id="PSZP01000042">
    <property type="protein sequence ID" value="TCG10471.1"/>
    <property type="molecule type" value="Genomic_DNA"/>
</dbReference>
<evidence type="ECO:0000259" key="12">
    <source>
        <dbReference type="PROSITE" id="PS51712"/>
    </source>
</evidence>
<evidence type="ECO:0000256" key="11">
    <source>
        <dbReference type="RuleBase" id="RU004481"/>
    </source>
</evidence>
<dbReference type="PROSITE" id="PS51712">
    <property type="entry name" value="G_ENGA"/>
    <property type="match status" value="2"/>
</dbReference>
<dbReference type="PANTHER" id="PTHR43834">
    <property type="entry name" value="GTPASE DER"/>
    <property type="match status" value="1"/>
</dbReference>
<dbReference type="RefSeq" id="WP_131613792.1">
    <property type="nucleotide sequence ID" value="NZ_PSZP01000042.1"/>
</dbReference>
<protein>
    <recommendedName>
        <fullName evidence="2 9">GTPase Der</fullName>
    </recommendedName>
    <alternativeName>
        <fullName evidence="7 9">GTP-binding protein EngA</fullName>
    </alternativeName>
</protein>
<evidence type="ECO:0000313" key="14">
    <source>
        <dbReference type="Proteomes" id="UP000291072"/>
    </source>
</evidence>
<gene>
    <name evidence="9" type="primary">der</name>
    <name evidence="13" type="ORF">C4B25_04065</name>
</gene>
<feature type="binding site" evidence="9">
    <location>
        <begin position="10"/>
        <end position="17"/>
    </location>
    <ligand>
        <name>GTP</name>
        <dbReference type="ChEBI" id="CHEBI:37565"/>
        <label>1</label>
    </ligand>
</feature>
<feature type="binding site" evidence="9">
    <location>
        <begin position="57"/>
        <end position="61"/>
    </location>
    <ligand>
        <name>GTP</name>
        <dbReference type="ChEBI" id="CHEBI:37565"/>
        <label>1</label>
    </ligand>
</feature>
<feature type="domain" description="EngA-type G" evidence="12">
    <location>
        <begin position="4"/>
        <end position="164"/>
    </location>
</feature>
<comment type="similarity">
    <text evidence="1 9 10 11">Belongs to the TRAFAC class TrmE-Era-EngA-EngB-Septin-like GTPase superfamily. EngA (Der) GTPase family.</text>
</comment>
<dbReference type="PIRSF" id="PIRSF006485">
    <property type="entry name" value="GTP-binding_EngA"/>
    <property type="match status" value="1"/>
</dbReference>
<evidence type="ECO:0000256" key="6">
    <source>
        <dbReference type="ARBA" id="ARBA00023134"/>
    </source>
</evidence>
<evidence type="ECO:0000256" key="9">
    <source>
        <dbReference type="HAMAP-Rule" id="MF_00195"/>
    </source>
</evidence>
<dbReference type="InterPro" id="IPR006073">
    <property type="entry name" value="GTP-bd"/>
</dbReference>
<dbReference type="FunFam" id="3.40.50.300:FF:000040">
    <property type="entry name" value="GTPase Der"/>
    <property type="match status" value="1"/>
</dbReference>
<reference evidence="13 14" key="1">
    <citation type="submission" date="2018-02" db="EMBL/GenBank/DDBJ databases">
        <title>Mycoplasma marinum and Mycoplasma todarodis sp. nov., moderately halophilic and psychrotolerant mycoplasmas isolated from cephalopods.</title>
        <authorList>
            <person name="Viver T."/>
        </authorList>
    </citation>
    <scope>NUCLEOTIDE SEQUENCE [LARGE SCALE GENOMIC DNA]</scope>
    <source>
        <strain evidence="13 14">5H</strain>
    </source>
</reference>
<keyword evidence="5 9" id="KW-0547">Nucleotide-binding</keyword>